<evidence type="ECO:0000313" key="10">
    <source>
        <dbReference type="Proteomes" id="UP000297258"/>
    </source>
</evidence>
<dbReference type="SUPFAM" id="SSF103473">
    <property type="entry name" value="MFS general substrate transporter"/>
    <property type="match status" value="1"/>
</dbReference>
<evidence type="ECO:0000256" key="7">
    <source>
        <dbReference type="SAM" id="Phobius"/>
    </source>
</evidence>
<sequence length="459" mass="47399">MNKQATATGPPTGNLRWAVLAILLATFMGVLDASIANIALPAIAVDLHTQPARAVWIVNAYQIALATAVLPLAALGERFGYKHVFLAGLVIFTFSSLLCTLAPSLPLLLASRALQGLGAACTSTIIPALLRAVYPPREVGRGVGYLALTVASSAALGPTVAAAILSVAGWRWLFGVNLPIGIVAIVMTARLLPGSGGAHRPFDLPGSLLNAAAIALLIIGVGGLGNRAGRPLAIAEIVLSLVAGAALIAQQRGRPMPLVPFDLLRIPMMRLSAGTSVSAYAAQMIAFVVLPFMLVSELGRGASATGLLLTPWPLVILVIGPVSGRLSDRHRADLIGAAGLALLTLGLAMLVLMPPKPSDWQIVWRVALCGIGFGLFQTPNNRLMITCAPPERSGAAGGVMTMARMLGMTLGAALATIMLDLYGVRGAHEAIVIAAIVCGLGVLVGLRRAVRATHHPTNP</sequence>
<feature type="transmembrane region" description="Helical" evidence="7">
    <location>
        <begin position="301"/>
        <end position="322"/>
    </location>
</feature>
<dbReference type="Gene3D" id="1.20.1250.20">
    <property type="entry name" value="MFS general substrate transporter like domains"/>
    <property type="match status" value="1"/>
</dbReference>
<dbReference type="PANTHER" id="PTHR42718:SF46">
    <property type="entry name" value="BLR6921 PROTEIN"/>
    <property type="match status" value="1"/>
</dbReference>
<accession>A0A4Y9SVV8</accession>
<proteinExistence type="predicted"/>
<evidence type="ECO:0000256" key="5">
    <source>
        <dbReference type="ARBA" id="ARBA00022989"/>
    </source>
</evidence>
<feature type="transmembrane region" description="Helical" evidence="7">
    <location>
        <begin position="84"/>
        <end position="107"/>
    </location>
</feature>
<keyword evidence="10" id="KW-1185">Reference proteome</keyword>
<dbReference type="Proteomes" id="UP000297258">
    <property type="component" value="Unassembled WGS sequence"/>
</dbReference>
<evidence type="ECO:0000256" key="6">
    <source>
        <dbReference type="ARBA" id="ARBA00023136"/>
    </source>
</evidence>
<dbReference type="Pfam" id="PF07690">
    <property type="entry name" value="MFS_1"/>
    <property type="match status" value="2"/>
</dbReference>
<dbReference type="InterPro" id="IPR011701">
    <property type="entry name" value="MFS"/>
</dbReference>
<dbReference type="CDD" id="cd17321">
    <property type="entry name" value="MFS_MMR_MDR_like"/>
    <property type="match status" value="1"/>
</dbReference>
<comment type="caution">
    <text evidence="9">The sequence shown here is derived from an EMBL/GenBank/DDBJ whole genome shotgun (WGS) entry which is preliminary data.</text>
</comment>
<gene>
    <name evidence="9" type="ORF">E4O92_20415</name>
</gene>
<feature type="transmembrane region" description="Helical" evidence="7">
    <location>
        <begin position="405"/>
        <end position="424"/>
    </location>
</feature>
<feature type="transmembrane region" description="Helical" evidence="7">
    <location>
        <begin position="430"/>
        <end position="450"/>
    </location>
</feature>
<name>A0A4Y9SVV8_9BURK</name>
<keyword evidence="6 7" id="KW-0472">Membrane</keyword>
<evidence type="ECO:0000256" key="1">
    <source>
        <dbReference type="ARBA" id="ARBA00004651"/>
    </source>
</evidence>
<feature type="domain" description="Major facilitator superfamily (MFS) profile" evidence="8">
    <location>
        <begin position="18"/>
        <end position="453"/>
    </location>
</feature>
<keyword evidence="5 7" id="KW-1133">Transmembrane helix</keyword>
<dbReference type="InterPro" id="IPR036259">
    <property type="entry name" value="MFS_trans_sf"/>
</dbReference>
<keyword evidence="4 7" id="KW-0812">Transmembrane</keyword>
<feature type="transmembrane region" description="Helical" evidence="7">
    <location>
        <begin position="145"/>
        <end position="166"/>
    </location>
</feature>
<dbReference type="RefSeq" id="WP_135191501.1">
    <property type="nucleotide sequence ID" value="NZ_SPUM01000133.1"/>
</dbReference>
<evidence type="ECO:0000256" key="2">
    <source>
        <dbReference type="ARBA" id="ARBA00022448"/>
    </source>
</evidence>
<feature type="transmembrane region" description="Helical" evidence="7">
    <location>
        <begin position="204"/>
        <end position="225"/>
    </location>
</feature>
<feature type="transmembrane region" description="Helical" evidence="7">
    <location>
        <begin position="271"/>
        <end position="295"/>
    </location>
</feature>
<protein>
    <submittedName>
        <fullName evidence="9">MFS transporter</fullName>
    </submittedName>
</protein>
<dbReference type="EMBL" id="SPUM01000133">
    <property type="protein sequence ID" value="TFW28783.1"/>
    <property type="molecule type" value="Genomic_DNA"/>
</dbReference>
<feature type="transmembrane region" description="Helical" evidence="7">
    <location>
        <begin position="360"/>
        <end position="376"/>
    </location>
</feature>
<dbReference type="AlphaFoldDB" id="A0A4Y9SVV8"/>
<feature type="transmembrane region" description="Helical" evidence="7">
    <location>
        <begin position="20"/>
        <end position="44"/>
    </location>
</feature>
<dbReference type="GO" id="GO:0022857">
    <property type="term" value="F:transmembrane transporter activity"/>
    <property type="evidence" value="ECO:0007669"/>
    <property type="project" value="InterPro"/>
</dbReference>
<comment type="subcellular location">
    <subcellularLocation>
        <location evidence="1">Cell membrane</location>
        <topology evidence="1">Multi-pass membrane protein</topology>
    </subcellularLocation>
</comment>
<feature type="transmembrane region" description="Helical" evidence="7">
    <location>
        <begin position="172"/>
        <end position="192"/>
    </location>
</feature>
<feature type="transmembrane region" description="Helical" evidence="7">
    <location>
        <begin position="56"/>
        <end position="75"/>
    </location>
</feature>
<dbReference type="PRINTS" id="PR01036">
    <property type="entry name" value="TCRTETB"/>
</dbReference>
<reference evidence="9 10" key="1">
    <citation type="submission" date="2019-03" db="EMBL/GenBank/DDBJ databases">
        <title>Draft genome of Massilia hortus sp. nov., a novel bacterial species of the Oxalobacteraceae family.</title>
        <authorList>
            <person name="Peta V."/>
            <person name="Raths R."/>
            <person name="Bucking H."/>
        </authorList>
    </citation>
    <scope>NUCLEOTIDE SEQUENCE [LARGE SCALE GENOMIC DNA]</scope>
    <source>
        <strain evidence="9 10">ONC3</strain>
    </source>
</reference>
<dbReference type="PANTHER" id="PTHR42718">
    <property type="entry name" value="MAJOR FACILITATOR SUPERFAMILY MULTIDRUG TRANSPORTER MFSC"/>
    <property type="match status" value="1"/>
</dbReference>
<evidence type="ECO:0000259" key="8">
    <source>
        <dbReference type="PROSITE" id="PS50850"/>
    </source>
</evidence>
<dbReference type="OrthoDB" id="9807274at2"/>
<keyword evidence="3" id="KW-1003">Cell membrane</keyword>
<organism evidence="9 10">
    <name type="scientific">Massilia horti</name>
    <dbReference type="NCBI Taxonomy" id="2562153"/>
    <lineage>
        <taxon>Bacteria</taxon>
        <taxon>Pseudomonadati</taxon>
        <taxon>Pseudomonadota</taxon>
        <taxon>Betaproteobacteria</taxon>
        <taxon>Burkholderiales</taxon>
        <taxon>Oxalobacteraceae</taxon>
        <taxon>Telluria group</taxon>
        <taxon>Massilia</taxon>
    </lineage>
</organism>
<evidence type="ECO:0000256" key="4">
    <source>
        <dbReference type="ARBA" id="ARBA00022692"/>
    </source>
</evidence>
<evidence type="ECO:0000256" key="3">
    <source>
        <dbReference type="ARBA" id="ARBA00022475"/>
    </source>
</evidence>
<evidence type="ECO:0000313" key="9">
    <source>
        <dbReference type="EMBL" id="TFW28783.1"/>
    </source>
</evidence>
<feature type="transmembrane region" description="Helical" evidence="7">
    <location>
        <begin position="334"/>
        <end position="354"/>
    </location>
</feature>
<keyword evidence="2" id="KW-0813">Transport</keyword>
<dbReference type="GO" id="GO:0005886">
    <property type="term" value="C:plasma membrane"/>
    <property type="evidence" value="ECO:0007669"/>
    <property type="project" value="UniProtKB-SubCell"/>
</dbReference>
<dbReference type="PROSITE" id="PS50850">
    <property type="entry name" value="MFS"/>
    <property type="match status" value="1"/>
</dbReference>
<dbReference type="InterPro" id="IPR020846">
    <property type="entry name" value="MFS_dom"/>
</dbReference>
<dbReference type="Gene3D" id="1.20.1720.10">
    <property type="entry name" value="Multidrug resistance protein D"/>
    <property type="match status" value="1"/>
</dbReference>